<evidence type="ECO:0008006" key="4">
    <source>
        <dbReference type="Google" id="ProtNLM"/>
    </source>
</evidence>
<evidence type="ECO:0000256" key="1">
    <source>
        <dbReference type="SAM" id="SignalP"/>
    </source>
</evidence>
<feature type="chain" id="PRO_5016333496" description="Secreted protein" evidence="1">
    <location>
        <begin position="33"/>
        <end position="82"/>
    </location>
</feature>
<dbReference type="RefSeq" id="XP_025562355.1">
    <property type="nucleotide sequence ID" value="XM_025706871.1"/>
</dbReference>
<organism evidence="2 3">
    <name type="scientific">Aspergillus vadensis (strain CBS 113365 / IMI 142717 / IBT 24658)</name>
    <dbReference type="NCBI Taxonomy" id="1448311"/>
    <lineage>
        <taxon>Eukaryota</taxon>
        <taxon>Fungi</taxon>
        <taxon>Dikarya</taxon>
        <taxon>Ascomycota</taxon>
        <taxon>Pezizomycotina</taxon>
        <taxon>Eurotiomycetes</taxon>
        <taxon>Eurotiomycetidae</taxon>
        <taxon>Eurotiales</taxon>
        <taxon>Aspergillaceae</taxon>
        <taxon>Aspergillus</taxon>
        <taxon>Aspergillus subgen. Circumdati</taxon>
    </lineage>
</organism>
<keyword evidence="3" id="KW-1185">Reference proteome</keyword>
<name>A0A319B9G9_ASPVC</name>
<proteinExistence type="predicted"/>
<sequence>MTNRHDWRQLLVLSHLWSPQLFLGKCAPPAIAQTFSIWQCSLSAYLIATPAIASPVPRCLQNASMTLSLMVRGAHPPPVAWQ</sequence>
<reference evidence="2" key="1">
    <citation type="submission" date="2016-12" db="EMBL/GenBank/DDBJ databases">
        <title>The genomes of Aspergillus section Nigri reveals drivers in fungal speciation.</title>
        <authorList>
            <consortium name="DOE Joint Genome Institute"/>
            <person name="Vesth T.C."/>
            <person name="Nybo J."/>
            <person name="Theobald S."/>
            <person name="Brandl J."/>
            <person name="Frisvad J.C."/>
            <person name="Nielsen K.F."/>
            <person name="Lyhne E.K."/>
            <person name="Kogle M.E."/>
            <person name="Kuo A."/>
            <person name="Riley R."/>
            <person name="Clum A."/>
            <person name="Nolan M."/>
            <person name="Lipzen A."/>
            <person name="Salamov A."/>
            <person name="Henrissat B."/>
            <person name="Wiebenga A."/>
            <person name="De Vries R.P."/>
            <person name="Grigoriev I.V."/>
            <person name="Mortensen U.H."/>
            <person name="Andersen M.R."/>
            <person name="Baker S.E."/>
        </authorList>
    </citation>
    <scope>NUCLEOTIDE SEQUENCE [LARGE SCALE GENOMIC DNA]</scope>
    <source>
        <strain evidence="2">CBS 113365</strain>
    </source>
</reference>
<evidence type="ECO:0000313" key="3">
    <source>
        <dbReference type="Proteomes" id="UP000248405"/>
    </source>
</evidence>
<evidence type="ECO:0000313" key="2">
    <source>
        <dbReference type="EMBL" id="PYH68561.1"/>
    </source>
</evidence>
<protein>
    <recommendedName>
        <fullName evidence="4">Secreted protein</fullName>
    </recommendedName>
</protein>
<keyword evidence="1" id="KW-0732">Signal</keyword>
<feature type="signal peptide" evidence="1">
    <location>
        <begin position="1"/>
        <end position="32"/>
    </location>
</feature>
<dbReference type="GeneID" id="37211463"/>
<gene>
    <name evidence="2" type="ORF">BO88DRAFT_405420</name>
</gene>
<accession>A0A319B9G9</accession>
<dbReference type="Proteomes" id="UP000248405">
    <property type="component" value="Unassembled WGS sequence"/>
</dbReference>
<dbReference type="AlphaFoldDB" id="A0A319B9G9"/>
<dbReference type="EMBL" id="KZ821626">
    <property type="protein sequence ID" value="PYH68561.1"/>
    <property type="molecule type" value="Genomic_DNA"/>
</dbReference>